<dbReference type="OMA" id="DYARHDE"/>
<evidence type="ECO:0000313" key="2">
    <source>
        <dbReference type="Proteomes" id="UP000002258"/>
    </source>
</evidence>
<dbReference type="PANTHER" id="PTHR37852">
    <property type="entry name" value="YALI0B21208P"/>
    <property type="match status" value="1"/>
</dbReference>
<dbReference type="EMBL" id="CP000497">
    <property type="protein sequence ID" value="ABN65275.1"/>
    <property type="molecule type" value="Genomic_DNA"/>
</dbReference>
<dbReference type="eggNOG" id="ENOG502S3TP">
    <property type="taxonomic scope" value="Eukaryota"/>
</dbReference>
<dbReference type="KEGG" id="pic:PICST_57018"/>
<evidence type="ECO:0000313" key="1">
    <source>
        <dbReference type="EMBL" id="ABN65275.1"/>
    </source>
</evidence>
<proteinExistence type="predicted"/>
<organism evidence="1 2">
    <name type="scientific">Scheffersomyces stipitis (strain ATCC 58785 / CBS 6054 / NBRC 10063 / NRRL Y-11545)</name>
    <name type="common">Yeast</name>
    <name type="synonym">Pichia stipitis</name>
    <dbReference type="NCBI Taxonomy" id="322104"/>
    <lineage>
        <taxon>Eukaryota</taxon>
        <taxon>Fungi</taxon>
        <taxon>Dikarya</taxon>
        <taxon>Ascomycota</taxon>
        <taxon>Saccharomycotina</taxon>
        <taxon>Pichiomycetes</taxon>
        <taxon>Debaryomycetaceae</taxon>
        <taxon>Scheffersomyces</taxon>
    </lineage>
</organism>
<keyword evidence="2" id="KW-1185">Reference proteome</keyword>
<dbReference type="PANTHER" id="PTHR37852:SF1">
    <property type="entry name" value="HIG1 DOMAIN-CONTAINING PROTEIN"/>
    <property type="match status" value="1"/>
</dbReference>
<accession>A3LQV4</accession>
<dbReference type="GeneID" id="4837991"/>
<gene>
    <name evidence="1" type="ORF">PICST_57018</name>
</gene>
<protein>
    <submittedName>
        <fullName evidence="1">Uncharacterized protein</fullName>
    </submittedName>
</protein>
<dbReference type="Proteomes" id="UP000002258">
    <property type="component" value="Chromosome 3"/>
</dbReference>
<dbReference type="AlphaFoldDB" id="A3LQV4"/>
<dbReference type="OrthoDB" id="5584028at2759"/>
<reference evidence="1 2" key="1">
    <citation type="journal article" date="2007" name="Nat. Biotechnol.">
        <title>Genome sequence of the lignocellulose-bioconverting and xylose-fermenting yeast Pichia stipitis.</title>
        <authorList>
            <person name="Jeffries T.W."/>
            <person name="Grigoriev I.V."/>
            <person name="Grimwood J."/>
            <person name="Laplaza J.M."/>
            <person name="Aerts A."/>
            <person name="Salamov A."/>
            <person name="Schmutz J."/>
            <person name="Lindquist E."/>
            <person name="Dehal P."/>
            <person name="Shapiro H."/>
            <person name="Jin Y.S."/>
            <person name="Passoth V."/>
            <person name="Richardson P.M."/>
        </authorList>
    </citation>
    <scope>NUCLEOTIDE SEQUENCE [LARGE SCALE GENOMIC DNA]</scope>
    <source>
        <strain evidence="2">ATCC 58785 / CBS 6054 / NBRC 10063 / NRRL Y-11545</strain>
    </source>
</reference>
<sequence length="194" mass="21700">MADISIDAESIETQDLRRNERFHMYPSERLEAFTLTAGIIGGFAGFFDGVKRASLRYLTENSHRMPKTVGGWYFYHKKKNYVMIIDGCATGFKQGCKYSAAVGGFFGMEWVIDTYVRSQIDFFNTVAAATVYSALYGMYQSLSAVQTRKYILKGSALGLGLGLAQDSLRYVRGADVWYLKKFGIRNPNGPQALA</sequence>
<name>A3LQV4_PICST</name>
<dbReference type="InParanoid" id="A3LQV4"/>
<dbReference type="STRING" id="322104.A3LQV4"/>
<dbReference type="RefSeq" id="XP_001383304.1">
    <property type="nucleotide sequence ID" value="XM_001383267.1"/>
</dbReference>
<dbReference type="HOGENOM" id="CLU_085417_0_2_1"/>